<feature type="non-terminal residue" evidence="13">
    <location>
        <position position="1"/>
    </location>
</feature>
<feature type="coiled-coil region" evidence="12">
    <location>
        <begin position="537"/>
        <end position="575"/>
    </location>
</feature>
<dbReference type="GO" id="GO:0018279">
    <property type="term" value="P:protein N-linked glycosylation via asparagine"/>
    <property type="evidence" value="ECO:0007669"/>
    <property type="project" value="TreeGrafter"/>
</dbReference>
<keyword evidence="7" id="KW-0732">Signal</keyword>
<evidence type="ECO:0000256" key="11">
    <source>
        <dbReference type="RuleBase" id="RU361143"/>
    </source>
</evidence>
<keyword evidence="12" id="KW-0175">Coiled coil</keyword>
<dbReference type="AlphaFoldDB" id="A0A0B6ZBE4"/>
<evidence type="ECO:0000256" key="5">
    <source>
        <dbReference type="ARBA" id="ARBA00017611"/>
    </source>
</evidence>
<evidence type="ECO:0000256" key="6">
    <source>
        <dbReference type="ARBA" id="ARBA00022692"/>
    </source>
</evidence>
<comment type="function">
    <text evidence="1 11">Subunit of the oligosaccharyl transferase (OST) complex that catalyzes the initial transfer of a defined glycan (Glc(3)Man(9)GlcNAc(2) in eukaryotes) from the lipid carrier dolichol-pyrophosphate to an asparagine residue within an Asn-X-Ser/Thr consensus motif in nascent polypeptide chains, the first step in protein N-glycosylation. N-glycosylation occurs cotranslationally and the complex associates with the Sec61 complex at the channel-forming translocon complex that mediates protein translocation across the endoplasmic reticulum (ER). All subunits are required for a maximal enzyme activity.</text>
</comment>
<evidence type="ECO:0000256" key="7">
    <source>
        <dbReference type="ARBA" id="ARBA00022729"/>
    </source>
</evidence>
<keyword evidence="10 11" id="KW-0472">Membrane</keyword>
<evidence type="ECO:0000256" key="9">
    <source>
        <dbReference type="ARBA" id="ARBA00022989"/>
    </source>
</evidence>
<gene>
    <name evidence="13" type="primary">ORF54413</name>
</gene>
<evidence type="ECO:0000256" key="12">
    <source>
        <dbReference type="SAM" id="Coils"/>
    </source>
</evidence>
<evidence type="ECO:0000313" key="13">
    <source>
        <dbReference type="EMBL" id="CEK65251.1"/>
    </source>
</evidence>
<comment type="subcellular location">
    <subcellularLocation>
        <location evidence="2 11">Endoplasmic reticulum membrane</location>
        <topology evidence="2 11">Single-pass type I membrane protein</topology>
    </subcellularLocation>
</comment>
<dbReference type="GO" id="GO:0008250">
    <property type="term" value="C:oligosaccharyltransferase complex"/>
    <property type="evidence" value="ECO:0007669"/>
    <property type="project" value="UniProtKB-UniRule"/>
</dbReference>
<keyword evidence="9 11" id="KW-1133">Transmembrane helix</keyword>
<comment type="pathway">
    <text evidence="3 11">Protein modification; protein glycosylation.</text>
</comment>
<dbReference type="UniPathway" id="UPA00378"/>
<organism evidence="13">
    <name type="scientific">Arion vulgaris</name>
    <dbReference type="NCBI Taxonomy" id="1028688"/>
    <lineage>
        <taxon>Eukaryota</taxon>
        <taxon>Metazoa</taxon>
        <taxon>Spiralia</taxon>
        <taxon>Lophotrochozoa</taxon>
        <taxon>Mollusca</taxon>
        <taxon>Gastropoda</taxon>
        <taxon>Heterobranchia</taxon>
        <taxon>Euthyneura</taxon>
        <taxon>Panpulmonata</taxon>
        <taxon>Eupulmonata</taxon>
        <taxon>Stylommatophora</taxon>
        <taxon>Helicina</taxon>
        <taxon>Arionoidea</taxon>
        <taxon>Arionidae</taxon>
        <taxon>Arion</taxon>
    </lineage>
</organism>
<dbReference type="EMBL" id="HACG01018386">
    <property type="protein sequence ID" value="CEK65251.1"/>
    <property type="molecule type" value="Transcribed_RNA"/>
</dbReference>
<evidence type="ECO:0000256" key="8">
    <source>
        <dbReference type="ARBA" id="ARBA00022824"/>
    </source>
</evidence>
<keyword evidence="8 11" id="KW-0256">Endoplasmic reticulum</keyword>
<dbReference type="InterPro" id="IPR007676">
    <property type="entry name" value="Ribophorin_I"/>
</dbReference>
<feature type="transmembrane region" description="Helical" evidence="11">
    <location>
        <begin position="461"/>
        <end position="480"/>
    </location>
</feature>
<name>A0A0B6ZBE4_9EUPU</name>
<evidence type="ECO:0000256" key="10">
    <source>
        <dbReference type="ARBA" id="ARBA00023136"/>
    </source>
</evidence>
<proteinExistence type="inferred from homology"/>
<sequence length="628" mass="71662">RLLVESNDSPVIIQHIIWRQDGIFIVKMKIILLTLLLAHVLVSSLCKLQQDTIDNNIVVSKVERKVDISSHLVKTLTSITLQNKGSSAVRHFLFALDPSLQDHLSFISAVTKEHKSDKLEVSETSVSGHSEKRFFRVVLRSALDGGKTVNVEVDATFSHVLNPFPSEITQAEKQLVVLETNLYFYSPYSTTSQTTTITTTNANIESYTKTKPVSQSDASINYGPFEDKTPFSESPLRVHEENNSPFLTVTNLERLVEVSHWGNIAVEEHIDVRHTGATLKGPFSRFDYQRQQDGYASVKHFKTSLPSSARDVYYRDEIGNISTSNLREMDESVDVELRPRFPLFGGWKTKYIIGYNVPSYEYLYYKGDHYALKLRFIDHIYDDMVVDEMLLKVILPEGSKDIELKVPFDVERKGDTVHYTYLDTLGRPVIVLRKQNLVEQHIQDFELHYTFQRLRLLQEPLLVVGAFYLLFLVVIIYVRLDFAITKDEAKESRMRVSSLIDEVQSAHDRRSALYQSYDDAINKYKSSKDMTAFVSSRKKIDSDYKQLTQQIQNLHAQLKAEGSEAADKVAELQRLDAQYKEQIALAITAAEKLVAGKLGRTQYLDNEGAITGKCEDTYKKMEALRSSL</sequence>
<evidence type="ECO:0000256" key="1">
    <source>
        <dbReference type="ARBA" id="ARBA00002791"/>
    </source>
</evidence>
<keyword evidence="6 11" id="KW-0812">Transmembrane</keyword>
<protein>
    <recommendedName>
        <fullName evidence="5 11">Dolichyl-diphosphooligosaccharide--protein glycosyltransferase subunit 1</fullName>
    </recommendedName>
</protein>
<dbReference type="Pfam" id="PF04597">
    <property type="entry name" value="Ribophorin_I"/>
    <property type="match status" value="1"/>
</dbReference>
<evidence type="ECO:0000256" key="4">
    <source>
        <dbReference type="ARBA" id="ARBA00008905"/>
    </source>
</evidence>
<evidence type="ECO:0000256" key="3">
    <source>
        <dbReference type="ARBA" id="ARBA00004922"/>
    </source>
</evidence>
<reference evidence="13" key="1">
    <citation type="submission" date="2014-12" db="EMBL/GenBank/DDBJ databases">
        <title>Insight into the proteome of Arion vulgaris.</title>
        <authorList>
            <person name="Aradska J."/>
            <person name="Bulat T."/>
            <person name="Smidak R."/>
            <person name="Sarate P."/>
            <person name="Gangsoo J."/>
            <person name="Sialana F."/>
            <person name="Bilban M."/>
            <person name="Lubec G."/>
        </authorList>
    </citation>
    <scope>NUCLEOTIDE SEQUENCE</scope>
    <source>
        <tissue evidence="13">Skin</tissue>
    </source>
</reference>
<accession>A0A0B6ZBE4</accession>
<comment type="subunit">
    <text evidence="11">Component of the oligosaccharyltransferase (OST) complex.</text>
</comment>
<dbReference type="PANTHER" id="PTHR21049">
    <property type="entry name" value="RIBOPHORIN I"/>
    <property type="match status" value="1"/>
</dbReference>
<evidence type="ECO:0000256" key="2">
    <source>
        <dbReference type="ARBA" id="ARBA00004115"/>
    </source>
</evidence>
<comment type="similarity">
    <text evidence="4 11">Belongs to the OST1 family.</text>
</comment>
<dbReference type="PANTHER" id="PTHR21049:SF0">
    <property type="entry name" value="DOLICHYL-DIPHOSPHOOLIGOSACCHARIDE--PROTEIN GLYCOSYLTRANSFERASE SUBUNIT 1"/>
    <property type="match status" value="1"/>
</dbReference>